<keyword evidence="2" id="KW-0560">Oxidoreductase</keyword>
<dbReference type="STRING" id="198312.SAMN02745193_02482"/>
<dbReference type="RefSeq" id="WP_072675330.1">
    <property type="nucleotide sequence ID" value="NZ_FRDF01000015.1"/>
</dbReference>
<dbReference type="PRINTS" id="PR00080">
    <property type="entry name" value="SDRFAMILY"/>
</dbReference>
<name>A0A1M7SW77_9SPHN</name>
<dbReference type="GO" id="GO:0016491">
    <property type="term" value="F:oxidoreductase activity"/>
    <property type="evidence" value="ECO:0007669"/>
    <property type="project" value="UniProtKB-KW"/>
</dbReference>
<dbReference type="InterPro" id="IPR002347">
    <property type="entry name" value="SDR_fam"/>
</dbReference>
<gene>
    <name evidence="3" type="ORF">SAMN02745193_02482</name>
</gene>
<dbReference type="InterPro" id="IPR020904">
    <property type="entry name" value="Sc_DH/Rdtase_CS"/>
</dbReference>
<dbReference type="Gene3D" id="3.40.50.720">
    <property type="entry name" value="NAD(P)-binding Rossmann-like Domain"/>
    <property type="match status" value="1"/>
</dbReference>
<comment type="similarity">
    <text evidence="1">Belongs to the short-chain dehydrogenases/reductases (SDR) family.</text>
</comment>
<evidence type="ECO:0000256" key="1">
    <source>
        <dbReference type="ARBA" id="ARBA00006484"/>
    </source>
</evidence>
<evidence type="ECO:0000313" key="3">
    <source>
        <dbReference type="EMBL" id="SHN62690.1"/>
    </source>
</evidence>
<dbReference type="PROSITE" id="PS00061">
    <property type="entry name" value="ADH_SHORT"/>
    <property type="match status" value="1"/>
</dbReference>
<organism evidence="3 4">
    <name type="scientific">Erythrobacter sanguineus</name>
    <dbReference type="NCBI Taxonomy" id="198312"/>
    <lineage>
        <taxon>Bacteria</taxon>
        <taxon>Pseudomonadati</taxon>
        <taxon>Pseudomonadota</taxon>
        <taxon>Alphaproteobacteria</taxon>
        <taxon>Sphingomonadales</taxon>
        <taxon>Erythrobacteraceae</taxon>
        <taxon>Erythrobacter/Porphyrobacter group</taxon>
        <taxon>Erythrobacter</taxon>
    </lineage>
</organism>
<reference evidence="4" key="1">
    <citation type="submission" date="2016-12" db="EMBL/GenBank/DDBJ databases">
        <authorList>
            <person name="Varghese N."/>
            <person name="Submissions S."/>
        </authorList>
    </citation>
    <scope>NUCLEOTIDE SEQUENCE [LARGE SCALE GENOMIC DNA]</scope>
    <source>
        <strain evidence="4">DSM 11032</strain>
    </source>
</reference>
<dbReference type="PANTHER" id="PTHR24321">
    <property type="entry name" value="DEHYDROGENASES, SHORT CHAIN"/>
    <property type="match status" value="1"/>
</dbReference>
<dbReference type="FunFam" id="3.40.50.720:FF:000084">
    <property type="entry name" value="Short-chain dehydrogenase reductase"/>
    <property type="match status" value="1"/>
</dbReference>
<dbReference type="AlphaFoldDB" id="A0A1M7SW77"/>
<dbReference type="Pfam" id="PF13561">
    <property type="entry name" value="adh_short_C2"/>
    <property type="match status" value="1"/>
</dbReference>
<protein>
    <submittedName>
        <fullName evidence="3">3alpha(Or 20beta)-hydroxysteroid dehydrogenase</fullName>
    </submittedName>
</protein>
<dbReference type="PANTHER" id="PTHR24321:SF15">
    <property type="entry name" value="OXIDOREDUCTASE UCPA"/>
    <property type="match status" value="1"/>
</dbReference>
<dbReference type="PRINTS" id="PR00081">
    <property type="entry name" value="GDHRDH"/>
</dbReference>
<proteinExistence type="inferred from homology"/>
<sequence>MSRPENNGRMQGKVALVSGGAEGIGEAVARLIIAEGGSVMLGDIQLAKAEALAGELGERAAATPLDVRDAGQWEAAVAATQARFGKLTVLCNIAGISEPGNVPDGALDVWQRTIDINLHGPFHGMRAAIPAMEASGEACAIVNIGSMIALRPASFVAAYSASKTGLRGLTQSVALDLAERGLPIRANMVHPGAIRTPMYNRYKFSGADTPENIETNFAATHPMNRIGEPEEVARAVVFLASDDASFTTGCDLTVDGGGSIRS</sequence>
<evidence type="ECO:0000256" key="2">
    <source>
        <dbReference type="ARBA" id="ARBA00023002"/>
    </source>
</evidence>
<accession>A0A1M7SW77</accession>
<dbReference type="EMBL" id="FRDF01000015">
    <property type="protein sequence ID" value="SHN62690.1"/>
    <property type="molecule type" value="Genomic_DNA"/>
</dbReference>
<keyword evidence="4" id="KW-1185">Reference proteome</keyword>
<evidence type="ECO:0000313" key="4">
    <source>
        <dbReference type="Proteomes" id="UP000184391"/>
    </source>
</evidence>
<dbReference type="SUPFAM" id="SSF51735">
    <property type="entry name" value="NAD(P)-binding Rossmann-fold domains"/>
    <property type="match status" value="1"/>
</dbReference>
<dbReference type="Proteomes" id="UP000184391">
    <property type="component" value="Unassembled WGS sequence"/>
</dbReference>
<dbReference type="InterPro" id="IPR036291">
    <property type="entry name" value="NAD(P)-bd_dom_sf"/>
</dbReference>